<dbReference type="GO" id="GO:0008061">
    <property type="term" value="F:chitin binding"/>
    <property type="evidence" value="ECO:0007669"/>
    <property type="project" value="UniProtKB-KW"/>
</dbReference>
<evidence type="ECO:0000256" key="1">
    <source>
        <dbReference type="ARBA" id="ARBA00022669"/>
    </source>
</evidence>
<accession>A0AA39XRG7</accession>
<evidence type="ECO:0000313" key="5">
    <source>
        <dbReference type="EMBL" id="KAK0638868.1"/>
    </source>
</evidence>
<dbReference type="PANTHER" id="PTHR45708:SF49">
    <property type="entry name" value="ENDOCHITINASE"/>
    <property type="match status" value="1"/>
</dbReference>
<keyword evidence="6" id="KW-1185">Reference proteome</keyword>
<dbReference type="GO" id="GO:0005975">
    <property type="term" value="P:carbohydrate metabolic process"/>
    <property type="evidence" value="ECO:0007669"/>
    <property type="project" value="InterPro"/>
</dbReference>
<proteinExistence type="predicted"/>
<dbReference type="EMBL" id="JAULSV010000007">
    <property type="protein sequence ID" value="KAK0638868.1"/>
    <property type="molecule type" value="Genomic_DNA"/>
</dbReference>
<dbReference type="PROSITE" id="PS51910">
    <property type="entry name" value="GH18_2"/>
    <property type="match status" value="1"/>
</dbReference>
<keyword evidence="3" id="KW-0326">Glycosidase</keyword>
<comment type="caution">
    <text evidence="5">The sequence shown here is derived from an EMBL/GenBank/DDBJ whole genome shotgun (WGS) entry which is preliminary data.</text>
</comment>
<evidence type="ECO:0000259" key="4">
    <source>
        <dbReference type="PROSITE" id="PS51910"/>
    </source>
</evidence>
<dbReference type="GO" id="GO:0005576">
    <property type="term" value="C:extracellular region"/>
    <property type="evidence" value="ECO:0007669"/>
    <property type="project" value="TreeGrafter"/>
</dbReference>
<protein>
    <submittedName>
        <fullName evidence="5">Glycoside hydrolase superfamily</fullName>
    </submittedName>
</protein>
<evidence type="ECO:0000256" key="2">
    <source>
        <dbReference type="ARBA" id="ARBA00022801"/>
    </source>
</evidence>
<dbReference type="InterPro" id="IPR017853">
    <property type="entry name" value="GH"/>
</dbReference>
<dbReference type="PANTHER" id="PTHR45708">
    <property type="entry name" value="ENDOCHITINASE"/>
    <property type="match status" value="1"/>
</dbReference>
<dbReference type="InterPro" id="IPR050542">
    <property type="entry name" value="Glycosyl_Hydrlase18_Chitinase"/>
</dbReference>
<keyword evidence="1" id="KW-0147">Chitin-binding</keyword>
<organism evidence="5 6">
    <name type="scientific">Cercophora newfieldiana</name>
    <dbReference type="NCBI Taxonomy" id="92897"/>
    <lineage>
        <taxon>Eukaryota</taxon>
        <taxon>Fungi</taxon>
        <taxon>Dikarya</taxon>
        <taxon>Ascomycota</taxon>
        <taxon>Pezizomycotina</taxon>
        <taxon>Sordariomycetes</taxon>
        <taxon>Sordariomycetidae</taxon>
        <taxon>Sordariales</taxon>
        <taxon>Lasiosphaeriaceae</taxon>
        <taxon>Cercophora</taxon>
    </lineage>
</organism>
<feature type="non-terminal residue" evidence="5">
    <location>
        <position position="322"/>
    </location>
</feature>
<dbReference type="Gene3D" id="3.20.20.80">
    <property type="entry name" value="Glycosidases"/>
    <property type="match status" value="1"/>
</dbReference>
<dbReference type="AlphaFoldDB" id="A0AA39XRG7"/>
<evidence type="ECO:0000313" key="6">
    <source>
        <dbReference type="Proteomes" id="UP001174936"/>
    </source>
</evidence>
<dbReference type="Proteomes" id="UP001174936">
    <property type="component" value="Unassembled WGS sequence"/>
</dbReference>
<feature type="domain" description="GH18" evidence="4">
    <location>
        <begin position="7"/>
        <end position="322"/>
    </location>
</feature>
<gene>
    <name evidence="5" type="ORF">B0T16DRAFT_336728</name>
</gene>
<sequence length="322" mass="34475">FNPRSKTNVAAYFGQSPATSRTSLLAQCSDPNQDIIILGFLTAVSYNASGLPRLELSSSCPNAPTPLMAQYAPGLAHYALLEEEIKLCQARYGKKVLLSIGGSGKVLELRSESEARGVADLVWGLFGPVGGLDGGLRPFGGAVVDGFDLDKSDSRPAYWDVFGAQLRARFAQDTTKDYFLSAAPQCSFPDPSIPLGYLLQSNFVWPQFFNSPSCDTSSDSFLDSLTVWSRALSPGLSPLRDASAHSTRFFIGLPSWAAAAPSAYAGFGGHPRGLIPLAHQIKSSLFSHGNLGGFMFWDGPEGQENVQDGLSILGWAKRGLWG</sequence>
<reference evidence="5" key="1">
    <citation type="submission" date="2023-06" db="EMBL/GenBank/DDBJ databases">
        <title>Genome-scale phylogeny and comparative genomics of the fungal order Sordariales.</title>
        <authorList>
            <consortium name="Lawrence Berkeley National Laboratory"/>
            <person name="Hensen N."/>
            <person name="Bonometti L."/>
            <person name="Westerberg I."/>
            <person name="Brannstrom I.O."/>
            <person name="Guillou S."/>
            <person name="Cros-Aarteil S."/>
            <person name="Calhoun S."/>
            <person name="Haridas S."/>
            <person name="Kuo A."/>
            <person name="Mondo S."/>
            <person name="Pangilinan J."/>
            <person name="Riley R."/>
            <person name="Labutti K."/>
            <person name="Andreopoulos B."/>
            <person name="Lipzen A."/>
            <person name="Chen C."/>
            <person name="Yanf M."/>
            <person name="Daum C."/>
            <person name="Ng V."/>
            <person name="Clum A."/>
            <person name="Steindorff A."/>
            <person name="Ohm R."/>
            <person name="Martin F."/>
            <person name="Silar P."/>
            <person name="Natvig D."/>
            <person name="Lalanne C."/>
            <person name="Gautier V."/>
            <person name="Ament-Velasquez S.L."/>
            <person name="Kruys A."/>
            <person name="Hutchinson M.I."/>
            <person name="Powell A.J."/>
            <person name="Barry K."/>
            <person name="Miller A.N."/>
            <person name="Grigoriev I.V."/>
            <person name="Debuchy R."/>
            <person name="Gladieux P."/>
            <person name="Thoren M.H."/>
            <person name="Johannesson H."/>
        </authorList>
    </citation>
    <scope>NUCLEOTIDE SEQUENCE</scope>
    <source>
        <strain evidence="5">SMH2532-1</strain>
    </source>
</reference>
<name>A0AA39XRG7_9PEZI</name>
<keyword evidence="2 5" id="KW-0378">Hydrolase</keyword>
<dbReference type="InterPro" id="IPR001223">
    <property type="entry name" value="Glyco_hydro18_cat"/>
</dbReference>
<dbReference type="GO" id="GO:0004568">
    <property type="term" value="F:chitinase activity"/>
    <property type="evidence" value="ECO:0007669"/>
    <property type="project" value="TreeGrafter"/>
</dbReference>
<evidence type="ECO:0000256" key="3">
    <source>
        <dbReference type="ARBA" id="ARBA00023295"/>
    </source>
</evidence>
<dbReference type="SUPFAM" id="SSF51445">
    <property type="entry name" value="(Trans)glycosidases"/>
    <property type="match status" value="1"/>
</dbReference>